<evidence type="ECO:0000256" key="4">
    <source>
        <dbReference type="ARBA" id="ARBA00023054"/>
    </source>
</evidence>
<dbReference type="PANTHER" id="PTHR21547:SF0">
    <property type="entry name" value="CLUSTERIN-ASSOCIATED PROTEIN 1"/>
    <property type="match status" value="1"/>
</dbReference>
<comment type="subcellular location">
    <subcellularLocation>
        <location evidence="1">Cell projection</location>
        <location evidence="1">Cilium</location>
    </subcellularLocation>
</comment>
<feature type="compositionally biased region" description="Acidic residues" evidence="7">
    <location>
        <begin position="300"/>
        <end position="313"/>
    </location>
</feature>
<feature type="region of interest" description="Disordered" evidence="7">
    <location>
        <begin position="378"/>
        <end position="526"/>
    </location>
</feature>
<sequence>MMRGLSYPRLISMENFRSPNFELVAEVLDWLVKRYDPKANLPNDIDTEQDRVIFIKSVAQFMATKAHIKMNTKKLYQADGYAVKELLKVTSVLYNAMRMKVDTEIDTSDGELGLQFDVTARINDLKEARRLATEITTKGATLYDLLGKEVDLREQRSTVLGQSLEINEVEKSLKQSVKAVEAEIKKINQNIENVASDEANLEARIEKKQNELERNQKRLATLQSVRPAYMDEYEELEKELEQLYCDYTLKFRNQAYLEQLLEEYNKTERDRFEETESRIREMAEKQQAKTQTADMLASGSEDEESLNSGDEEDRPSNKPPKAGQERPKPGHGQRRPDITTPLEAPSLTRVGPKLNIAKKSKNVPAGEESFMALAAKAKQQNPAILRAKTSKGAKKPVVASAVETKDKEEKKKVQAPAPKSDSRIIEKDEKVENQNKKVSAPPNSIEENKLPKVDEGNNDEDDSEGSRAIGSMGMDIEDDDDDDEEFSDSELNVDDDDDIDDDDDDDDNIPPGGPGGQNKDSDDDNF</sequence>
<dbReference type="InterPro" id="IPR019366">
    <property type="entry name" value="Clusterin-associated_protein-1"/>
</dbReference>
<keyword evidence="3" id="KW-0970">Cilium biogenesis/degradation</keyword>
<dbReference type="Pfam" id="PF10234">
    <property type="entry name" value="Cluap1"/>
    <property type="match status" value="1"/>
</dbReference>
<evidence type="ECO:0000256" key="5">
    <source>
        <dbReference type="ARBA" id="ARBA00023069"/>
    </source>
</evidence>
<keyword evidence="6" id="KW-0966">Cell projection</keyword>
<gene>
    <name evidence="8" type="ORF">DGYR_LOCUS11205</name>
</gene>
<dbReference type="AlphaFoldDB" id="A0A7I8W612"/>
<organism evidence="8 9">
    <name type="scientific">Dimorphilus gyrociliatus</name>
    <dbReference type="NCBI Taxonomy" id="2664684"/>
    <lineage>
        <taxon>Eukaryota</taxon>
        <taxon>Metazoa</taxon>
        <taxon>Spiralia</taxon>
        <taxon>Lophotrochozoa</taxon>
        <taxon>Annelida</taxon>
        <taxon>Polychaeta</taxon>
        <taxon>Polychaeta incertae sedis</taxon>
        <taxon>Dinophilidae</taxon>
        <taxon>Dimorphilus</taxon>
    </lineage>
</organism>
<feature type="compositionally biased region" description="Basic and acidic residues" evidence="7">
    <location>
        <begin position="420"/>
        <end position="435"/>
    </location>
</feature>
<evidence type="ECO:0000256" key="7">
    <source>
        <dbReference type="SAM" id="MobiDB-lite"/>
    </source>
</evidence>
<comment type="similarity">
    <text evidence="2">Belongs to the CLUAP1 family.</text>
</comment>
<evidence type="ECO:0000256" key="2">
    <source>
        <dbReference type="ARBA" id="ARBA00008340"/>
    </source>
</evidence>
<evidence type="ECO:0000256" key="3">
    <source>
        <dbReference type="ARBA" id="ARBA00022794"/>
    </source>
</evidence>
<keyword evidence="4" id="KW-0175">Coiled coil</keyword>
<evidence type="ECO:0000256" key="6">
    <source>
        <dbReference type="ARBA" id="ARBA00023273"/>
    </source>
</evidence>
<dbReference type="GO" id="GO:0060271">
    <property type="term" value="P:cilium assembly"/>
    <property type="evidence" value="ECO:0007669"/>
    <property type="project" value="TreeGrafter"/>
</dbReference>
<reference evidence="8 9" key="1">
    <citation type="submission" date="2020-08" db="EMBL/GenBank/DDBJ databases">
        <authorList>
            <person name="Hejnol A."/>
        </authorList>
    </citation>
    <scope>NUCLEOTIDE SEQUENCE [LARGE SCALE GENOMIC DNA]</scope>
</reference>
<keyword evidence="5" id="KW-0969">Cilium</keyword>
<feature type="compositionally biased region" description="Basic and acidic residues" evidence="7">
    <location>
        <begin position="446"/>
        <end position="455"/>
    </location>
</feature>
<feature type="compositionally biased region" description="Acidic residues" evidence="7">
    <location>
        <begin position="475"/>
        <end position="508"/>
    </location>
</feature>
<comment type="caution">
    <text evidence="8">The sequence shown here is derived from an EMBL/GenBank/DDBJ whole genome shotgun (WGS) entry which is preliminary data.</text>
</comment>
<feature type="region of interest" description="Disordered" evidence="7">
    <location>
        <begin position="282"/>
        <end position="361"/>
    </location>
</feature>
<name>A0A7I8W612_9ANNE</name>
<evidence type="ECO:0000313" key="9">
    <source>
        <dbReference type="Proteomes" id="UP000549394"/>
    </source>
</evidence>
<dbReference type="GO" id="GO:0005929">
    <property type="term" value="C:cilium"/>
    <property type="evidence" value="ECO:0007669"/>
    <property type="project" value="UniProtKB-SubCell"/>
</dbReference>
<evidence type="ECO:0000313" key="8">
    <source>
        <dbReference type="EMBL" id="CAD5123532.1"/>
    </source>
</evidence>
<dbReference type="PANTHER" id="PTHR21547">
    <property type="entry name" value="CLUSTERIN ASSOCIATED PROTEIN 1"/>
    <property type="match status" value="1"/>
</dbReference>
<dbReference type="OrthoDB" id="438545at2759"/>
<dbReference type="EMBL" id="CAJFCJ010000019">
    <property type="protein sequence ID" value="CAD5123532.1"/>
    <property type="molecule type" value="Genomic_DNA"/>
</dbReference>
<feature type="compositionally biased region" description="Basic and acidic residues" evidence="7">
    <location>
        <begin position="403"/>
        <end position="412"/>
    </location>
</feature>
<keyword evidence="9" id="KW-1185">Reference proteome</keyword>
<evidence type="ECO:0000256" key="1">
    <source>
        <dbReference type="ARBA" id="ARBA00004138"/>
    </source>
</evidence>
<dbReference type="GO" id="GO:0030992">
    <property type="term" value="C:intraciliary transport particle B"/>
    <property type="evidence" value="ECO:0007669"/>
    <property type="project" value="TreeGrafter"/>
</dbReference>
<protein>
    <submittedName>
        <fullName evidence="8">DgyrCDS11871</fullName>
    </submittedName>
</protein>
<dbReference type="Proteomes" id="UP000549394">
    <property type="component" value="Unassembled WGS sequence"/>
</dbReference>
<dbReference type="GO" id="GO:0005815">
    <property type="term" value="C:microtubule organizing center"/>
    <property type="evidence" value="ECO:0007669"/>
    <property type="project" value="TreeGrafter"/>
</dbReference>
<proteinExistence type="inferred from homology"/>
<accession>A0A7I8W612</accession>